<dbReference type="NCBIfam" id="TIGR03319">
    <property type="entry name" value="RNase_Y"/>
    <property type="match status" value="1"/>
</dbReference>
<comment type="function">
    <text evidence="5">Endoribonuclease that initiates mRNA decay.</text>
</comment>
<dbReference type="InterPro" id="IPR017705">
    <property type="entry name" value="Ribonuclease_Y"/>
</dbReference>
<dbReference type="SUPFAM" id="SSF54791">
    <property type="entry name" value="Eukaryotic type KH-domain (KH-domain type I)"/>
    <property type="match status" value="1"/>
</dbReference>
<keyword evidence="2 5" id="KW-0255">Endonuclease</keyword>
<keyword evidence="1 5" id="KW-0540">Nuclease</keyword>
<evidence type="ECO:0000259" key="8">
    <source>
        <dbReference type="PROSITE" id="PS51831"/>
    </source>
</evidence>
<dbReference type="HAMAP" id="MF_00335">
    <property type="entry name" value="RNase_Y"/>
    <property type="match status" value="1"/>
</dbReference>
<keyword evidence="4 5" id="KW-0694">RNA-binding</keyword>
<keyword evidence="7" id="KW-0175">Coiled coil</keyword>
<evidence type="ECO:0000256" key="6">
    <source>
        <dbReference type="NCBIfam" id="TIGR03319"/>
    </source>
</evidence>
<dbReference type="PANTHER" id="PTHR12826">
    <property type="entry name" value="RIBONUCLEASE Y"/>
    <property type="match status" value="1"/>
</dbReference>
<dbReference type="InterPro" id="IPR036612">
    <property type="entry name" value="KH_dom_type_1_sf"/>
</dbReference>
<dbReference type="GO" id="GO:0005886">
    <property type="term" value="C:plasma membrane"/>
    <property type="evidence" value="ECO:0007669"/>
    <property type="project" value="UniProtKB-SubCell"/>
</dbReference>
<sequence length="509" mass="57224">MNLLTLAGVVGISVLFGAILGYFIRHLILLQRKGSVELKIKQLLVDAKAKSQSALEDASKKSEEIIESAKKEERTAAFQIRKLEERLAKKEELLEQRRSGIEQDFQAVKKKAVEMRKVQEQLKILDEKKKKELERVSHLSELQARDELLKQVEKRYEEDILRRIQKIETTGQKKIESKAQEILVAAIQRLASSTASEVTTTAVSIPSDDIKGKIIGKEGRNIRALERAAGVELIVDDTPGSVVISSFDPMRRQIAKIALENLILDGRIQPARIEETVAKAKAEVEKIAKDRGEAAAYEVGIFDLDRPLIMLLGRLYFRVSYGQNVLQHSVEVVHLAGMIASEVGANVNVVKKAALLHDIGKAVDHEIQGTHVEIGRRILQKFKVDDAVIRAMEAHHEEYPYTSLESVIVQAADAVSASRPGARRDTLENYLKRLEELENIANSFEGVEKSYAIQAGREIRVFVTPEKVSDLEAKNMARDIAEKIEREVRYPGEIKVHVIRESRVVEYAR</sequence>
<dbReference type="SMART" id="SM00471">
    <property type="entry name" value="HDc"/>
    <property type="match status" value="1"/>
</dbReference>
<organism evidence="9 10">
    <name type="scientific">Candidatus Tagabacteria bacterium CG10_big_fil_rev_8_21_14_0_10_40_13</name>
    <dbReference type="NCBI Taxonomy" id="1975022"/>
    <lineage>
        <taxon>Bacteria</taxon>
        <taxon>Candidatus Tagaibacteriota</taxon>
    </lineage>
</organism>
<feature type="coiled-coil region" evidence="7">
    <location>
        <begin position="52"/>
        <end position="135"/>
    </location>
</feature>
<dbReference type="CDD" id="cd22431">
    <property type="entry name" value="KH-I_RNaseY"/>
    <property type="match status" value="1"/>
</dbReference>
<dbReference type="Gene3D" id="1.10.3210.10">
    <property type="entry name" value="Hypothetical protein af1432"/>
    <property type="match status" value="1"/>
</dbReference>
<accession>A0A2M8L9M3</accession>
<gene>
    <name evidence="5 9" type="primary">rny</name>
    <name evidence="9" type="ORF">COV00_00500</name>
</gene>
<dbReference type="Pfam" id="PF00013">
    <property type="entry name" value="KH_1"/>
    <property type="match status" value="1"/>
</dbReference>
<dbReference type="GO" id="GO:0004521">
    <property type="term" value="F:RNA endonuclease activity"/>
    <property type="evidence" value="ECO:0007669"/>
    <property type="project" value="UniProtKB-UniRule"/>
</dbReference>
<evidence type="ECO:0000313" key="9">
    <source>
        <dbReference type="EMBL" id="PJE73310.1"/>
    </source>
</evidence>
<comment type="similarity">
    <text evidence="5">Belongs to the RNase Y family.</text>
</comment>
<dbReference type="InterPro" id="IPR004087">
    <property type="entry name" value="KH_dom"/>
</dbReference>
<name>A0A2M8L9M3_9BACT</name>
<dbReference type="AlphaFoldDB" id="A0A2M8L9M3"/>
<dbReference type="PROSITE" id="PS50084">
    <property type="entry name" value="KH_TYPE_1"/>
    <property type="match status" value="1"/>
</dbReference>
<evidence type="ECO:0000256" key="1">
    <source>
        <dbReference type="ARBA" id="ARBA00022722"/>
    </source>
</evidence>
<dbReference type="GO" id="GO:0016787">
    <property type="term" value="F:hydrolase activity"/>
    <property type="evidence" value="ECO:0007669"/>
    <property type="project" value="UniProtKB-KW"/>
</dbReference>
<dbReference type="InterPro" id="IPR006675">
    <property type="entry name" value="HDIG_dom"/>
</dbReference>
<feature type="domain" description="HD" evidence="8">
    <location>
        <begin position="325"/>
        <end position="418"/>
    </location>
</feature>
<proteinExistence type="inferred from homology"/>
<evidence type="ECO:0000256" key="7">
    <source>
        <dbReference type="SAM" id="Coils"/>
    </source>
</evidence>
<dbReference type="InterPro" id="IPR022711">
    <property type="entry name" value="RNase_Y_N"/>
</dbReference>
<dbReference type="SMART" id="SM00322">
    <property type="entry name" value="KH"/>
    <property type="match status" value="1"/>
</dbReference>
<evidence type="ECO:0000313" key="10">
    <source>
        <dbReference type="Proteomes" id="UP000230603"/>
    </source>
</evidence>
<dbReference type="Pfam" id="PF12072">
    <property type="entry name" value="RNase_Y_N"/>
    <property type="match status" value="1"/>
</dbReference>
<keyword evidence="5" id="KW-1133">Transmembrane helix</keyword>
<dbReference type="EC" id="3.1.-.-" evidence="5 6"/>
<dbReference type="Pfam" id="PF01966">
    <property type="entry name" value="HD"/>
    <property type="match status" value="1"/>
</dbReference>
<keyword evidence="3 5" id="KW-0378">Hydrolase</keyword>
<dbReference type="CDD" id="cd00077">
    <property type="entry name" value="HDc"/>
    <property type="match status" value="1"/>
</dbReference>
<dbReference type="SUPFAM" id="SSF109604">
    <property type="entry name" value="HD-domain/PDEase-like"/>
    <property type="match status" value="1"/>
</dbReference>
<dbReference type="GO" id="GO:0006402">
    <property type="term" value="P:mRNA catabolic process"/>
    <property type="evidence" value="ECO:0007669"/>
    <property type="project" value="UniProtKB-UniRule"/>
</dbReference>
<dbReference type="InterPro" id="IPR003607">
    <property type="entry name" value="HD/PDEase_dom"/>
</dbReference>
<keyword evidence="5" id="KW-0472">Membrane</keyword>
<dbReference type="GO" id="GO:0003723">
    <property type="term" value="F:RNA binding"/>
    <property type="evidence" value="ECO:0007669"/>
    <property type="project" value="UniProtKB-UniRule"/>
</dbReference>
<evidence type="ECO:0000256" key="2">
    <source>
        <dbReference type="ARBA" id="ARBA00022759"/>
    </source>
</evidence>
<comment type="caution">
    <text evidence="9">The sequence shown here is derived from an EMBL/GenBank/DDBJ whole genome shotgun (WGS) entry which is preliminary data.</text>
</comment>
<comment type="subcellular location">
    <subcellularLocation>
        <location evidence="5">Cell membrane</location>
        <topology evidence="5">Single-pass membrane protein</topology>
    </subcellularLocation>
</comment>
<protein>
    <recommendedName>
        <fullName evidence="5 6">Ribonuclease Y</fullName>
        <shortName evidence="5">RNase Y</shortName>
        <ecNumber evidence="5 6">3.1.-.-</ecNumber>
    </recommendedName>
</protein>
<dbReference type="PANTHER" id="PTHR12826:SF15">
    <property type="entry name" value="RIBONUCLEASE Y"/>
    <property type="match status" value="1"/>
</dbReference>
<evidence type="ECO:0000256" key="3">
    <source>
        <dbReference type="ARBA" id="ARBA00022801"/>
    </source>
</evidence>
<dbReference type="PROSITE" id="PS51831">
    <property type="entry name" value="HD"/>
    <property type="match status" value="1"/>
</dbReference>
<evidence type="ECO:0000256" key="5">
    <source>
        <dbReference type="HAMAP-Rule" id="MF_00335"/>
    </source>
</evidence>
<dbReference type="NCBIfam" id="TIGR00277">
    <property type="entry name" value="HDIG"/>
    <property type="match status" value="1"/>
</dbReference>
<dbReference type="InterPro" id="IPR006674">
    <property type="entry name" value="HD_domain"/>
</dbReference>
<keyword evidence="5" id="KW-0812">Transmembrane</keyword>
<dbReference type="EMBL" id="PFEP01000007">
    <property type="protein sequence ID" value="PJE73310.1"/>
    <property type="molecule type" value="Genomic_DNA"/>
</dbReference>
<dbReference type="Proteomes" id="UP000230603">
    <property type="component" value="Unassembled WGS sequence"/>
</dbReference>
<dbReference type="InterPro" id="IPR004088">
    <property type="entry name" value="KH_dom_type_1"/>
</dbReference>
<evidence type="ECO:0000256" key="4">
    <source>
        <dbReference type="ARBA" id="ARBA00022884"/>
    </source>
</evidence>
<keyword evidence="5" id="KW-1003">Cell membrane</keyword>
<reference evidence="10" key="1">
    <citation type="submission" date="2017-09" db="EMBL/GenBank/DDBJ databases">
        <title>Depth-based differentiation of microbial function through sediment-hosted aquifers and enrichment of novel symbionts in the deep terrestrial subsurface.</title>
        <authorList>
            <person name="Probst A.J."/>
            <person name="Ladd B."/>
            <person name="Jarett J.K."/>
            <person name="Geller-Mcgrath D.E."/>
            <person name="Sieber C.M.K."/>
            <person name="Emerson J.B."/>
            <person name="Anantharaman K."/>
            <person name="Thomas B.C."/>
            <person name="Malmstrom R."/>
            <person name="Stieglmeier M."/>
            <person name="Klingl A."/>
            <person name="Woyke T."/>
            <person name="Ryan C.M."/>
            <person name="Banfield J.F."/>
        </authorList>
    </citation>
    <scope>NUCLEOTIDE SEQUENCE [LARGE SCALE GENOMIC DNA]</scope>
</reference>
<dbReference type="Gene3D" id="3.30.1370.10">
    <property type="entry name" value="K Homology domain, type 1"/>
    <property type="match status" value="1"/>
</dbReference>
<feature type="transmembrane region" description="Helical" evidence="5">
    <location>
        <begin position="6"/>
        <end position="24"/>
    </location>
</feature>